<comment type="caution">
    <text evidence="2">The sequence shown here is derived from an EMBL/GenBank/DDBJ whole genome shotgun (WGS) entry which is preliminary data.</text>
</comment>
<feature type="compositionally biased region" description="Basic residues" evidence="1">
    <location>
        <begin position="27"/>
        <end position="44"/>
    </location>
</feature>
<name>W7TGK3_9STRA</name>
<protein>
    <submittedName>
        <fullName evidence="2">Uncharacterized protein</fullName>
    </submittedName>
</protein>
<reference evidence="2 3" key="1">
    <citation type="journal article" date="2014" name="Mol. Plant">
        <title>Chromosome Scale Genome Assembly and Transcriptome Profiling of Nannochloropsis gaditana in Nitrogen Depletion.</title>
        <authorList>
            <person name="Corteggiani Carpinelli E."/>
            <person name="Telatin A."/>
            <person name="Vitulo N."/>
            <person name="Forcato C."/>
            <person name="D'Angelo M."/>
            <person name="Schiavon R."/>
            <person name="Vezzi A."/>
            <person name="Giacometti G.M."/>
            <person name="Morosinotto T."/>
            <person name="Valle G."/>
        </authorList>
    </citation>
    <scope>NUCLEOTIDE SEQUENCE [LARGE SCALE GENOMIC DNA]</scope>
    <source>
        <strain evidence="2 3">B-31</strain>
    </source>
</reference>
<dbReference type="Proteomes" id="UP000019335">
    <property type="component" value="Chromosome 9"/>
</dbReference>
<evidence type="ECO:0000313" key="2">
    <source>
        <dbReference type="EMBL" id="EWM26140.1"/>
    </source>
</evidence>
<dbReference type="EMBL" id="AZIL01000703">
    <property type="protein sequence ID" value="EWM26140.1"/>
    <property type="molecule type" value="Genomic_DNA"/>
</dbReference>
<organism evidence="2 3">
    <name type="scientific">Nannochloropsis gaditana</name>
    <dbReference type="NCBI Taxonomy" id="72520"/>
    <lineage>
        <taxon>Eukaryota</taxon>
        <taxon>Sar</taxon>
        <taxon>Stramenopiles</taxon>
        <taxon>Ochrophyta</taxon>
        <taxon>Eustigmatophyceae</taxon>
        <taxon>Eustigmatales</taxon>
        <taxon>Monodopsidaceae</taxon>
        <taxon>Nannochloropsis</taxon>
    </lineage>
</organism>
<gene>
    <name evidence="2" type="ORF">Naga_100014g86</name>
</gene>
<feature type="region of interest" description="Disordered" evidence="1">
    <location>
        <begin position="1"/>
        <end position="44"/>
    </location>
</feature>
<sequence>MENATLESGRKGQQQHESQQIDEQRQPRRSSRGGARTKRGLKTRRPVDALWVRALTALPTEEEGQGRWRFAFTQQTPCELCDDSGGLVVQCAKSGKVPEAGPSRV</sequence>
<dbReference type="AlphaFoldDB" id="W7TGK3"/>
<proteinExistence type="predicted"/>
<evidence type="ECO:0000256" key="1">
    <source>
        <dbReference type="SAM" id="MobiDB-lite"/>
    </source>
</evidence>
<accession>W7TGK3</accession>
<keyword evidence="3" id="KW-1185">Reference proteome</keyword>
<evidence type="ECO:0000313" key="3">
    <source>
        <dbReference type="Proteomes" id="UP000019335"/>
    </source>
</evidence>